<keyword evidence="2" id="KW-1185">Reference proteome</keyword>
<organism evidence="1 2">
    <name type="scientific">Thelephora ganbajun</name>
    <name type="common">Ganba fungus</name>
    <dbReference type="NCBI Taxonomy" id="370292"/>
    <lineage>
        <taxon>Eukaryota</taxon>
        <taxon>Fungi</taxon>
        <taxon>Dikarya</taxon>
        <taxon>Basidiomycota</taxon>
        <taxon>Agaricomycotina</taxon>
        <taxon>Agaricomycetes</taxon>
        <taxon>Thelephorales</taxon>
        <taxon>Thelephoraceae</taxon>
        <taxon>Thelephora</taxon>
    </lineage>
</organism>
<protein>
    <submittedName>
        <fullName evidence="1">Uncharacterized protein</fullName>
    </submittedName>
</protein>
<dbReference type="EMBL" id="MU118047">
    <property type="protein sequence ID" value="KAF9646825.1"/>
    <property type="molecule type" value="Genomic_DNA"/>
</dbReference>
<comment type="caution">
    <text evidence="1">The sequence shown here is derived from an EMBL/GenBank/DDBJ whole genome shotgun (WGS) entry which is preliminary data.</text>
</comment>
<gene>
    <name evidence="1" type="ORF">BDM02DRAFT_3118004</name>
</gene>
<reference evidence="1" key="1">
    <citation type="submission" date="2019-10" db="EMBL/GenBank/DDBJ databases">
        <authorList>
            <consortium name="DOE Joint Genome Institute"/>
            <person name="Kuo A."/>
            <person name="Miyauchi S."/>
            <person name="Kiss E."/>
            <person name="Drula E."/>
            <person name="Kohler A."/>
            <person name="Sanchez-Garcia M."/>
            <person name="Andreopoulos B."/>
            <person name="Barry K.W."/>
            <person name="Bonito G."/>
            <person name="Buee M."/>
            <person name="Carver A."/>
            <person name="Chen C."/>
            <person name="Cichocki N."/>
            <person name="Clum A."/>
            <person name="Culley D."/>
            <person name="Crous P.W."/>
            <person name="Fauchery L."/>
            <person name="Girlanda M."/>
            <person name="Hayes R."/>
            <person name="Keri Z."/>
            <person name="Labutti K."/>
            <person name="Lipzen A."/>
            <person name="Lombard V."/>
            <person name="Magnuson J."/>
            <person name="Maillard F."/>
            <person name="Morin E."/>
            <person name="Murat C."/>
            <person name="Nolan M."/>
            <person name="Ohm R."/>
            <person name="Pangilinan J."/>
            <person name="Pereira M."/>
            <person name="Perotto S."/>
            <person name="Peter M."/>
            <person name="Riley R."/>
            <person name="Sitrit Y."/>
            <person name="Stielow B."/>
            <person name="Szollosi G."/>
            <person name="Zifcakova L."/>
            <person name="Stursova M."/>
            <person name="Spatafora J.W."/>
            <person name="Tedersoo L."/>
            <person name="Vaario L.-M."/>
            <person name="Yamada A."/>
            <person name="Yan M."/>
            <person name="Wang P."/>
            <person name="Xu J."/>
            <person name="Bruns T."/>
            <person name="Baldrian P."/>
            <person name="Vilgalys R."/>
            <person name="Henrissat B."/>
            <person name="Grigoriev I.V."/>
            <person name="Hibbett D."/>
            <person name="Nagy L.G."/>
            <person name="Martin F.M."/>
        </authorList>
    </citation>
    <scope>NUCLEOTIDE SEQUENCE</scope>
    <source>
        <strain evidence="1">P2</strain>
    </source>
</reference>
<sequence length="61" mass="6793">MRFPSCLLGKYLNWLGEVEPIIAPCWRASDVERWTADAWCKKSIRAAGNRSSPGQGGPRMA</sequence>
<evidence type="ECO:0000313" key="2">
    <source>
        <dbReference type="Proteomes" id="UP000886501"/>
    </source>
</evidence>
<evidence type="ECO:0000313" key="1">
    <source>
        <dbReference type="EMBL" id="KAF9646825.1"/>
    </source>
</evidence>
<reference evidence="1" key="2">
    <citation type="journal article" date="2020" name="Nat. Commun.">
        <title>Large-scale genome sequencing of mycorrhizal fungi provides insights into the early evolution of symbiotic traits.</title>
        <authorList>
            <person name="Miyauchi S."/>
            <person name="Kiss E."/>
            <person name="Kuo A."/>
            <person name="Drula E."/>
            <person name="Kohler A."/>
            <person name="Sanchez-Garcia M."/>
            <person name="Morin E."/>
            <person name="Andreopoulos B."/>
            <person name="Barry K.W."/>
            <person name="Bonito G."/>
            <person name="Buee M."/>
            <person name="Carver A."/>
            <person name="Chen C."/>
            <person name="Cichocki N."/>
            <person name="Clum A."/>
            <person name="Culley D."/>
            <person name="Crous P.W."/>
            <person name="Fauchery L."/>
            <person name="Girlanda M."/>
            <person name="Hayes R.D."/>
            <person name="Keri Z."/>
            <person name="LaButti K."/>
            <person name="Lipzen A."/>
            <person name="Lombard V."/>
            <person name="Magnuson J."/>
            <person name="Maillard F."/>
            <person name="Murat C."/>
            <person name="Nolan M."/>
            <person name="Ohm R.A."/>
            <person name="Pangilinan J."/>
            <person name="Pereira M.F."/>
            <person name="Perotto S."/>
            <person name="Peter M."/>
            <person name="Pfister S."/>
            <person name="Riley R."/>
            <person name="Sitrit Y."/>
            <person name="Stielow J.B."/>
            <person name="Szollosi G."/>
            <person name="Zifcakova L."/>
            <person name="Stursova M."/>
            <person name="Spatafora J.W."/>
            <person name="Tedersoo L."/>
            <person name="Vaario L.M."/>
            <person name="Yamada A."/>
            <person name="Yan M."/>
            <person name="Wang P."/>
            <person name="Xu J."/>
            <person name="Bruns T."/>
            <person name="Baldrian P."/>
            <person name="Vilgalys R."/>
            <person name="Dunand C."/>
            <person name="Henrissat B."/>
            <person name="Grigoriev I.V."/>
            <person name="Hibbett D."/>
            <person name="Nagy L.G."/>
            <person name="Martin F.M."/>
        </authorList>
    </citation>
    <scope>NUCLEOTIDE SEQUENCE</scope>
    <source>
        <strain evidence="1">P2</strain>
    </source>
</reference>
<name>A0ACB6ZAW7_THEGA</name>
<accession>A0ACB6ZAW7</accession>
<proteinExistence type="predicted"/>
<dbReference type="Proteomes" id="UP000886501">
    <property type="component" value="Unassembled WGS sequence"/>
</dbReference>